<feature type="transmembrane region" description="Helical" evidence="2">
    <location>
        <begin position="158"/>
        <end position="180"/>
    </location>
</feature>
<organism evidence="3 4">
    <name type="scientific">Trebonia kvetii</name>
    <dbReference type="NCBI Taxonomy" id="2480626"/>
    <lineage>
        <taxon>Bacteria</taxon>
        <taxon>Bacillati</taxon>
        <taxon>Actinomycetota</taxon>
        <taxon>Actinomycetes</taxon>
        <taxon>Streptosporangiales</taxon>
        <taxon>Treboniaceae</taxon>
        <taxon>Trebonia</taxon>
    </lineage>
</organism>
<dbReference type="Proteomes" id="UP000460272">
    <property type="component" value="Unassembled WGS sequence"/>
</dbReference>
<dbReference type="EMBL" id="RPFW01000003">
    <property type="protein sequence ID" value="TVZ03908.1"/>
    <property type="molecule type" value="Genomic_DNA"/>
</dbReference>
<feature type="transmembrane region" description="Helical" evidence="2">
    <location>
        <begin position="12"/>
        <end position="38"/>
    </location>
</feature>
<evidence type="ECO:0000256" key="1">
    <source>
        <dbReference type="SAM" id="MobiDB-lite"/>
    </source>
</evidence>
<gene>
    <name evidence="3" type="ORF">EAS64_15855</name>
</gene>
<dbReference type="OrthoDB" id="3577181at2"/>
<evidence type="ECO:0000256" key="2">
    <source>
        <dbReference type="SAM" id="Phobius"/>
    </source>
</evidence>
<feature type="transmembrane region" description="Helical" evidence="2">
    <location>
        <begin position="75"/>
        <end position="92"/>
    </location>
</feature>
<keyword evidence="2" id="KW-0812">Transmembrane</keyword>
<feature type="transmembrane region" description="Helical" evidence="2">
    <location>
        <begin position="130"/>
        <end position="152"/>
    </location>
</feature>
<feature type="transmembrane region" description="Helical" evidence="2">
    <location>
        <begin position="44"/>
        <end position="63"/>
    </location>
</feature>
<dbReference type="PANTHER" id="PTHR34989">
    <property type="entry name" value="PROTEIN HDED"/>
    <property type="match status" value="1"/>
</dbReference>
<evidence type="ECO:0000313" key="4">
    <source>
        <dbReference type="Proteomes" id="UP000460272"/>
    </source>
</evidence>
<dbReference type="RefSeq" id="WP_145853778.1">
    <property type="nucleotide sequence ID" value="NZ_RPFW01000003.1"/>
</dbReference>
<keyword evidence="4" id="KW-1185">Reference proteome</keyword>
<keyword evidence="2" id="KW-0472">Membrane</keyword>
<feature type="compositionally biased region" description="Basic and acidic residues" evidence="1">
    <location>
        <begin position="204"/>
        <end position="213"/>
    </location>
</feature>
<dbReference type="GO" id="GO:0005886">
    <property type="term" value="C:plasma membrane"/>
    <property type="evidence" value="ECO:0007669"/>
    <property type="project" value="TreeGrafter"/>
</dbReference>
<dbReference type="InterPro" id="IPR052712">
    <property type="entry name" value="Acid_resist_chaperone_HdeD"/>
</dbReference>
<dbReference type="PANTHER" id="PTHR34989:SF1">
    <property type="entry name" value="PROTEIN HDED"/>
    <property type="match status" value="1"/>
</dbReference>
<feature type="region of interest" description="Disordered" evidence="1">
    <location>
        <begin position="190"/>
        <end position="220"/>
    </location>
</feature>
<dbReference type="Pfam" id="PF03729">
    <property type="entry name" value="DUF308"/>
    <property type="match status" value="2"/>
</dbReference>
<keyword evidence="2" id="KW-1133">Transmembrane helix</keyword>
<proteinExistence type="predicted"/>
<sequence>MAHDDMDGDVAMLGWPMGWTASLFVGIVTALLGLLVTVLPTQSLTVITVLLGVLLIVSGIYQLVRVFDSRERQRVWHGLAALAFIVIGVVLIRHLHFSFAIIGLVIGITWIVQGISALMSGIAVRGASGAGWLIFFGVISLIAGIVVVSAPVSSVTALAVLAGIWFIVMGVMEIVGAFALRSAERTVARDDRGDHTTIPGQRAESSDAAERRSPWRHTAG</sequence>
<name>A0A6P2BYA2_9ACTN</name>
<dbReference type="InterPro" id="IPR005325">
    <property type="entry name" value="DUF308_memb"/>
</dbReference>
<protein>
    <submittedName>
        <fullName evidence="3">HdeD family acid-resistance protein</fullName>
    </submittedName>
</protein>
<dbReference type="AlphaFoldDB" id="A0A6P2BYA2"/>
<evidence type="ECO:0000313" key="3">
    <source>
        <dbReference type="EMBL" id="TVZ03908.1"/>
    </source>
</evidence>
<accession>A0A6P2BYA2</accession>
<feature type="transmembrane region" description="Helical" evidence="2">
    <location>
        <begin position="98"/>
        <end position="118"/>
    </location>
</feature>
<reference evidence="3 4" key="1">
    <citation type="submission" date="2018-11" db="EMBL/GenBank/DDBJ databases">
        <title>Trebonia kvetii gen.nov., sp.nov., a novel acidophilic actinobacterium, and proposal of the new actinobacterial family Treboniaceae fam. nov.</title>
        <authorList>
            <person name="Rapoport D."/>
            <person name="Sagova-Mareckova M."/>
            <person name="Sedlacek I."/>
            <person name="Provaznik J."/>
            <person name="Kralova S."/>
            <person name="Pavlinic D."/>
            <person name="Benes V."/>
            <person name="Kopecky J."/>
        </authorList>
    </citation>
    <scope>NUCLEOTIDE SEQUENCE [LARGE SCALE GENOMIC DNA]</scope>
    <source>
        <strain evidence="3 4">15Tr583</strain>
    </source>
</reference>
<comment type="caution">
    <text evidence="3">The sequence shown here is derived from an EMBL/GenBank/DDBJ whole genome shotgun (WGS) entry which is preliminary data.</text>
</comment>